<dbReference type="PANTHER" id="PTHR33022:SF13">
    <property type="entry name" value="UBIQUITIN-LIKE PROTEASE FAMILY PROFILE DOMAIN-CONTAINING PROTEIN"/>
    <property type="match status" value="1"/>
</dbReference>
<dbReference type="Proteomes" id="UP000224567">
    <property type="component" value="Unassembled WGS sequence"/>
</dbReference>
<gene>
    <name evidence="2" type="ORF">CQW23_07377</name>
</gene>
<organism evidence="2 3">
    <name type="scientific">Capsicum baccatum</name>
    <name type="common">Peruvian pepper</name>
    <dbReference type="NCBI Taxonomy" id="33114"/>
    <lineage>
        <taxon>Eukaryota</taxon>
        <taxon>Viridiplantae</taxon>
        <taxon>Streptophyta</taxon>
        <taxon>Embryophyta</taxon>
        <taxon>Tracheophyta</taxon>
        <taxon>Spermatophyta</taxon>
        <taxon>Magnoliopsida</taxon>
        <taxon>eudicotyledons</taxon>
        <taxon>Gunneridae</taxon>
        <taxon>Pentapetalae</taxon>
        <taxon>asterids</taxon>
        <taxon>lamiids</taxon>
        <taxon>Solanales</taxon>
        <taxon>Solanaceae</taxon>
        <taxon>Solanoideae</taxon>
        <taxon>Capsiceae</taxon>
        <taxon>Capsicum</taxon>
    </lineage>
</organism>
<reference evidence="3" key="2">
    <citation type="journal article" date="2017" name="J. Anim. Genet.">
        <title>Multiple reference genome sequences of hot pepper reveal the massive evolution of plant disease resistance genes by retroduplication.</title>
        <authorList>
            <person name="Kim S."/>
            <person name="Park J."/>
            <person name="Yeom S.-I."/>
            <person name="Kim Y.-M."/>
            <person name="Seo E."/>
            <person name="Kim K.-T."/>
            <person name="Kim M.-S."/>
            <person name="Lee J.M."/>
            <person name="Cheong K."/>
            <person name="Shin H.-S."/>
            <person name="Kim S.-B."/>
            <person name="Han K."/>
            <person name="Lee J."/>
            <person name="Park M."/>
            <person name="Lee H.-A."/>
            <person name="Lee H.-Y."/>
            <person name="Lee Y."/>
            <person name="Oh S."/>
            <person name="Lee J.H."/>
            <person name="Choi E."/>
            <person name="Choi E."/>
            <person name="Lee S.E."/>
            <person name="Jeon J."/>
            <person name="Kim H."/>
            <person name="Choi G."/>
            <person name="Song H."/>
            <person name="Lee J."/>
            <person name="Lee S.-C."/>
            <person name="Kwon J.-K."/>
            <person name="Lee H.-Y."/>
            <person name="Koo N."/>
            <person name="Hong Y."/>
            <person name="Kim R.W."/>
            <person name="Kang W.-H."/>
            <person name="Huh J.H."/>
            <person name="Kang B.-C."/>
            <person name="Yang T.-J."/>
            <person name="Lee Y.-H."/>
            <person name="Bennetzen J.L."/>
            <person name="Choi D."/>
        </authorList>
    </citation>
    <scope>NUCLEOTIDE SEQUENCE [LARGE SCALE GENOMIC DNA]</scope>
    <source>
        <strain evidence="3">cv. PBC81</strain>
    </source>
</reference>
<evidence type="ECO:0000313" key="3">
    <source>
        <dbReference type="Proteomes" id="UP000224567"/>
    </source>
</evidence>
<dbReference type="PANTHER" id="PTHR33022">
    <property type="entry name" value="DUF1985 DOMAIN-CONTAINING PROTEIN"/>
    <property type="match status" value="1"/>
</dbReference>
<reference evidence="2 3" key="1">
    <citation type="journal article" date="2017" name="Genome Biol.">
        <title>New reference genome sequences of hot pepper reveal the massive evolution of plant disease-resistance genes by retroduplication.</title>
        <authorList>
            <person name="Kim S."/>
            <person name="Park J."/>
            <person name="Yeom S.I."/>
            <person name="Kim Y.M."/>
            <person name="Seo E."/>
            <person name="Kim K.T."/>
            <person name="Kim M.S."/>
            <person name="Lee J.M."/>
            <person name="Cheong K."/>
            <person name="Shin H.S."/>
            <person name="Kim S.B."/>
            <person name="Han K."/>
            <person name="Lee J."/>
            <person name="Park M."/>
            <person name="Lee H.A."/>
            <person name="Lee H.Y."/>
            <person name="Lee Y."/>
            <person name="Oh S."/>
            <person name="Lee J.H."/>
            <person name="Choi E."/>
            <person name="Choi E."/>
            <person name="Lee S.E."/>
            <person name="Jeon J."/>
            <person name="Kim H."/>
            <person name="Choi G."/>
            <person name="Song H."/>
            <person name="Lee J."/>
            <person name="Lee S.C."/>
            <person name="Kwon J.K."/>
            <person name="Lee H.Y."/>
            <person name="Koo N."/>
            <person name="Hong Y."/>
            <person name="Kim R.W."/>
            <person name="Kang W.H."/>
            <person name="Huh J.H."/>
            <person name="Kang B.C."/>
            <person name="Yang T.J."/>
            <person name="Lee Y.H."/>
            <person name="Bennetzen J.L."/>
            <person name="Choi D."/>
        </authorList>
    </citation>
    <scope>NUCLEOTIDE SEQUENCE [LARGE SCALE GENOMIC DNA]</scope>
    <source>
        <strain evidence="3">cv. PBC81</strain>
    </source>
</reference>
<dbReference type="STRING" id="33114.A0A2G2X5Y8"/>
<keyword evidence="3" id="KW-1185">Reference proteome</keyword>
<evidence type="ECO:0000256" key="1">
    <source>
        <dbReference type="SAM" id="MobiDB-lite"/>
    </source>
</evidence>
<evidence type="ECO:0000313" key="2">
    <source>
        <dbReference type="EMBL" id="PHT52915.1"/>
    </source>
</evidence>
<name>A0A2G2X5Y8_CAPBA</name>
<accession>A0A2G2X5Y8</accession>
<feature type="region of interest" description="Disordered" evidence="1">
    <location>
        <begin position="268"/>
        <end position="296"/>
    </location>
</feature>
<sequence>MSDLAGIGGFLRNNLGDWLIGLAGHWEGLEFVQFAQLEYAKATQSLKGKLEIAGGTIKVPFVTEHVGLLYYIIKAFYVDNNARFQMKMVYNLLKHRFMYENKDKMDEVDVTVEATAEEHNITVDNPLTASKEEEKVEPVNSGERKNCPFERFNISHEAPKKLTKLINDYLEWIADGLLKHHAGRRCSGPSSEIQKLANILPTYLDMSDFLDQKIGTDWSTIEVCRDKMGSLFDIQYVEGIAQQTIGRLLIHKRYAALLWKYGEAKAQRPYTSDIKDPRRPKPNSVAPDEEQVIHIE</sequence>
<comment type="caution">
    <text evidence="2">The sequence shown here is derived from an EMBL/GenBank/DDBJ whole genome shotgun (WGS) entry which is preliminary data.</text>
</comment>
<protein>
    <submittedName>
        <fullName evidence="2">Uncharacterized protein</fullName>
    </submittedName>
</protein>
<dbReference type="EMBL" id="MLFT02000003">
    <property type="protein sequence ID" value="PHT52915.1"/>
    <property type="molecule type" value="Genomic_DNA"/>
</dbReference>
<dbReference type="AlphaFoldDB" id="A0A2G2X5Y8"/>
<dbReference type="OrthoDB" id="1680482at2759"/>
<proteinExistence type="predicted"/>